<evidence type="ECO:0000313" key="1">
    <source>
        <dbReference type="EMBL" id="MFC4512207.1"/>
    </source>
</evidence>
<keyword evidence="2" id="KW-1185">Reference proteome</keyword>
<reference evidence="2" key="1">
    <citation type="journal article" date="2019" name="Int. J. Syst. Evol. Microbiol.">
        <title>The Global Catalogue of Microorganisms (GCM) 10K type strain sequencing project: providing services to taxonomists for standard genome sequencing and annotation.</title>
        <authorList>
            <consortium name="The Broad Institute Genomics Platform"/>
            <consortium name="The Broad Institute Genome Sequencing Center for Infectious Disease"/>
            <person name="Wu L."/>
            <person name="Ma J."/>
        </authorList>
    </citation>
    <scope>NUCLEOTIDE SEQUENCE [LARGE SCALE GENOMIC DNA]</scope>
    <source>
        <strain evidence="2">CECT 8064</strain>
    </source>
</reference>
<evidence type="ECO:0000313" key="2">
    <source>
        <dbReference type="Proteomes" id="UP001595990"/>
    </source>
</evidence>
<dbReference type="RefSeq" id="WP_417922287.1">
    <property type="nucleotide sequence ID" value="NZ_JBHSFS010000002.1"/>
</dbReference>
<accession>A0ABV9BBF7</accession>
<comment type="caution">
    <text evidence="1">The sequence shown here is derived from an EMBL/GenBank/DDBJ whole genome shotgun (WGS) entry which is preliminary data.</text>
</comment>
<name>A0ABV9BBF7_9ACTN</name>
<dbReference type="EMBL" id="JBHSFS010000002">
    <property type="protein sequence ID" value="MFC4512207.1"/>
    <property type="molecule type" value="Genomic_DNA"/>
</dbReference>
<gene>
    <name evidence="1" type="ORF">ACFPEN_04580</name>
</gene>
<dbReference type="Proteomes" id="UP001595990">
    <property type="component" value="Unassembled WGS sequence"/>
</dbReference>
<organism evidence="1 2">
    <name type="scientific">Streptomyces ehimensis</name>
    <dbReference type="NCBI Taxonomy" id="68195"/>
    <lineage>
        <taxon>Bacteria</taxon>
        <taxon>Bacillati</taxon>
        <taxon>Actinomycetota</taxon>
        <taxon>Actinomycetes</taxon>
        <taxon>Kitasatosporales</taxon>
        <taxon>Streptomycetaceae</taxon>
        <taxon>Streptomyces</taxon>
    </lineage>
</organism>
<sequence length="101" mass="11069">MSWLLAQLGPDTDTTDLQTRYLRLRSARAVALEILNERLAKLLAEPLKVSVNGVVTVDQTTNVSALERRITAVAADTAPDDTPTAGRDLLTTVALCPRRRR</sequence>
<protein>
    <submittedName>
        <fullName evidence="1">Uncharacterized protein</fullName>
    </submittedName>
</protein>
<proteinExistence type="predicted"/>